<sequence>MFPDEEAMDDIIYVASVFHDVTKGIEPYQETGSVLVKSLLKDECSQEQLEFISDIIALHNIRNHEELPYYIKLVQDADMLDHFGTMEIWMKFLNSAHGEEHVLEAVQFWESEEYNSYLKKSRGQLNYDRSKSIFDAKLKFEQQFQERFKAECNGEVDFN</sequence>
<evidence type="ECO:0008006" key="3">
    <source>
        <dbReference type="Google" id="ProtNLM"/>
    </source>
</evidence>
<organism evidence="1 2">
    <name type="scientific">Paenibacillus borealis</name>
    <dbReference type="NCBI Taxonomy" id="160799"/>
    <lineage>
        <taxon>Bacteria</taxon>
        <taxon>Bacillati</taxon>
        <taxon>Bacillota</taxon>
        <taxon>Bacilli</taxon>
        <taxon>Bacillales</taxon>
        <taxon>Paenibacillaceae</taxon>
        <taxon>Paenibacillus</taxon>
    </lineage>
</organism>
<evidence type="ECO:0000313" key="2">
    <source>
        <dbReference type="Proteomes" id="UP000029518"/>
    </source>
</evidence>
<dbReference type="Proteomes" id="UP000029518">
    <property type="component" value="Chromosome"/>
</dbReference>
<accession>A0A089LAU4</accession>
<dbReference type="AlphaFoldDB" id="A0A089LAU4"/>
<gene>
    <name evidence="1" type="ORF">PBOR_18030</name>
</gene>
<dbReference type="Gene3D" id="1.10.3210.10">
    <property type="entry name" value="Hypothetical protein af1432"/>
    <property type="match status" value="1"/>
</dbReference>
<dbReference type="EMBL" id="CP009285">
    <property type="protein sequence ID" value="AIQ58631.1"/>
    <property type="molecule type" value="Genomic_DNA"/>
</dbReference>
<proteinExistence type="predicted"/>
<keyword evidence="2" id="KW-1185">Reference proteome</keyword>
<name>A0A089LAU4_PAEBO</name>
<reference evidence="1" key="1">
    <citation type="submission" date="2014-08" db="EMBL/GenBank/DDBJ databases">
        <title>Comparative genomics of the Paenibacillus odorifer group.</title>
        <authorList>
            <person name="den Bakker H.C."/>
            <person name="Tsai Y.-C.Y.-C."/>
            <person name="Martin N."/>
            <person name="Korlach J."/>
            <person name="Wiedmann M."/>
        </authorList>
    </citation>
    <scope>NUCLEOTIDE SEQUENCE [LARGE SCALE GENOMIC DNA]</scope>
    <source>
        <strain evidence="1">DSM 13188</strain>
    </source>
</reference>
<dbReference type="HOGENOM" id="CLU_116244_0_0_9"/>
<dbReference type="SUPFAM" id="SSF109604">
    <property type="entry name" value="HD-domain/PDEase-like"/>
    <property type="match status" value="1"/>
</dbReference>
<dbReference type="KEGG" id="pbd:PBOR_18030"/>
<protein>
    <recommendedName>
        <fullName evidence="3">HD domain-containing protein</fullName>
    </recommendedName>
</protein>
<evidence type="ECO:0000313" key="1">
    <source>
        <dbReference type="EMBL" id="AIQ58631.1"/>
    </source>
</evidence>